<feature type="region of interest" description="Disordered" evidence="1">
    <location>
        <begin position="40"/>
        <end position="76"/>
    </location>
</feature>
<dbReference type="Pfam" id="PF01391">
    <property type="entry name" value="Collagen"/>
    <property type="match status" value="1"/>
</dbReference>
<proteinExistence type="predicted"/>
<evidence type="ECO:0000256" key="1">
    <source>
        <dbReference type="SAM" id="MobiDB-lite"/>
    </source>
</evidence>
<dbReference type="EMBL" id="CP048620">
    <property type="protein sequence ID" value="QPJ65256.1"/>
    <property type="molecule type" value="Genomic_DNA"/>
</dbReference>
<name>A0A7T0C2C3_9BACT</name>
<feature type="compositionally biased region" description="Basic residues" evidence="1">
    <location>
        <begin position="47"/>
        <end position="56"/>
    </location>
</feature>
<dbReference type="Gene3D" id="1.20.5.320">
    <property type="entry name" value="6-Phosphogluconate Dehydrogenase, domain 3"/>
    <property type="match status" value="1"/>
</dbReference>
<evidence type="ECO:0000313" key="3">
    <source>
        <dbReference type="Proteomes" id="UP000594464"/>
    </source>
</evidence>
<sequence>MIRLPALASLFTILFFIFSLTGNLITADPVLTNVAFAQDKTDGKNKNSQKKQRKKKRDDDKDKDTDSNGIPGQIRNLQNQINALQIELDNIQISAGPQGDPGPQGPAGPPGSAGPQGPAGADGQDGAEGPQGPIGLQGPQGEMGPPGPPGPSGSGGTGLTYVSEKPNLIFIPPANTGVFVDVPQRALDYSKHSSSSILRISYHDFFFLRGFQSTTILNMRFILKDLASGAEIVLPNEPLFIQRMVQHLSGSSFTTETGATNLPFYFGSTAVRH</sequence>
<gene>
    <name evidence="2" type="ORF">G3M78_07590</name>
</gene>
<evidence type="ECO:0000313" key="2">
    <source>
        <dbReference type="EMBL" id="QPJ65256.1"/>
    </source>
</evidence>
<dbReference type="PANTHER" id="PTHR24637">
    <property type="entry name" value="COLLAGEN"/>
    <property type="match status" value="1"/>
</dbReference>
<feature type="region of interest" description="Disordered" evidence="1">
    <location>
        <begin position="93"/>
        <end position="159"/>
    </location>
</feature>
<dbReference type="Proteomes" id="UP000594464">
    <property type="component" value="Chromosome"/>
</dbReference>
<keyword evidence="2" id="KW-0176">Collagen</keyword>
<reference evidence="3" key="1">
    <citation type="submission" date="2020-02" db="EMBL/GenBank/DDBJ databases">
        <title>Genomic and physiological characterization of two novel Nitrospinaceae genera.</title>
        <authorList>
            <person name="Mueller A.J."/>
            <person name="Jung M.-Y."/>
            <person name="Strachan C.R."/>
            <person name="Herbold C.W."/>
            <person name="Kirkegaard R.H."/>
            <person name="Daims H."/>
        </authorList>
    </citation>
    <scope>NUCLEOTIDE SEQUENCE [LARGE SCALE GENOMIC DNA]</scope>
</reference>
<dbReference type="InterPro" id="IPR008160">
    <property type="entry name" value="Collagen"/>
</dbReference>
<protein>
    <submittedName>
        <fullName evidence="2">Collagen-like protein</fullName>
    </submittedName>
</protein>
<dbReference type="AlphaFoldDB" id="A0A7T0C2C3"/>
<dbReference type="KEGG" id="nva:G3M78_07590"/>
<feature type="compositionally biased region" description="Basic and acidic residues" evidence="1">
    <location>
        <begin position="57"/>
        <end position="66"/>
    </location>
</feature>
<feature type="compositionally biased region" description="Low complexity" evidence="1">
    <location>
        <begin position="113"/>
        <end position="143"/>
    </location>
</feature>
<organism evidence="2 3">
    <name type="scientific">Candidatus Nitrohelix vancouverensis</name>
    <dbReference type="NCBI Taxonomy" id="2705534"/>
    <lineage>
        <taxon>Bacteria</taxon>
        <taxon>Pseudomonadati</taxon>
        <taxon>Nitrospinota/Tectimicrobiota group</taxon>
        <taxon>Nitrospinota</taxon>
        <taxon>Nitrospinia</taxon>
        <taxon>Nitrospinales</taxon>
        <taxon>Nitrospinaceae</taxon>
        <taxon>Candidatus Nitrohelix</taxon>
    </lineage>
</organism>
<dbReference type="PANTHER" id="PTHR24637:SF421">
    <property type="entry name" value="CUTICLE COLLAGEN DPY-2"/>
    <property type="match status" value="1"/>
</dbReference>
<accession>A0A7T0C2C3</accession>